<evidence type="ECO:0000256" key="4">
    <source>
        <dbReference type="SAM" id="MobiDB-lite"/>
    </source>
</evidence>
<evidence type="ECO:0000313" key="5">
    <source>
        <dbReference type="EMBL" id="KAG8201043.1"/>
    </source>
</evidence>
<dbReference type="SUPFAM" id="SSF50978">
    <property type="entry name" value="WD40 repeat-like"/>
    <property type="match status" value="1"/>
</dbReference>
<dbReference type="EMBL" id="JAFNEN010000009">
    <property type="protein sequence ID" value="KAG8201043.1"/>
    <property type="molecule type" value="Genomic_DNA"/>
</dbReference>
<dbReference type="PANTHER" id="PTHR15574:SF21">
    <property type="entry name" value="DDB1- AND CUL4-ASSOCIATED FACTOR 8"/>
    <property type="match status" value="1"/>
</dbReference>
<evidence type="ECO:0008006" key="7">
    <source>
        <dbReference type="Google" id="ProtNLM"/>
    </source>
</evidence>
<organism evidence="5 6">
    <name type="scientific">Oedothorax gibbosus</name>
    <dbReference type="NCBI Taxonomy" id="931172"/>
    <lineage>
        <taxon>Eukaryota</taxon>
        <taxon>Metazoa</taxon>
        <taxon>Ecdysozoa</taxon>
        <taxon>Arthropoda</taxon>
        <taxon>Chelicerata</taxon>
        <taxon>Arachnida</taxon>
        <taxon>Araneae</taxon>
        <taxon>Araneomorphae</taxon>
        <taxon>Entelegynae</taxon>
        <taxon>Araneoidea</taxon>
        <taxon>Linyphiidae</taxon>
        <taxon>Erigoninae</taxon>
        <taxon>Oedothorax</taxon>
    </lineage>
</organism>
<feature type="compositionally biased region" description="Low complexity" evidence="4">
    <location>
        <begin position="573"/>
        <end position="583"/>
    </location>
</feature>
<dbReference type="PANTHER" id="PTHR15574">
    <property type="entry name" value="WD REPEAT DOMAIN-CONTAINING FAMILY"/>
    <property type="match status" value="1"/>
</dbReference>
<dbReference type="PROSITE" id="PS50294">
    <property type="entry name" value="WD_REPEATS_REGION"/>
    <property type="match status" value="1"/>
</dbReference>
<dbReference type="Gene3D" id="2.130.10.10">
    <property type="entry name" value="YVTN repeat-like/Quinoprotein amine dehydrogenase"/>
    <property type="match status" value="1"/>
</dbReference>
<comment type="caution">
    <text evidence="5">The sequence shown here is derived from an EMBL/GenBank/DDBJ whole genome shotgun (WGS) entry which is preliminary data.</text>
</comment>
<evidence type="ECO:0000256" key="3">
    <source>
        <dbReference type="PROSITE-ProRule" id="PRU00221"/>
    </source>
</evidence>
<sequence length="600" mass="67116">MASTSGSSKSKRSKKNETSEWGESNIPDDSKSIPEVLTPGKRLKTEESAGSENTNENNHKGETSNTKTNSEADKTAEGSSTSDSVPPQDGATSYVPTTLEDFNIDPSNPAPNFGMEAPRDRSELMHSEREDSDADPSVDQITPAMIKKYDPTPKTERPKHKWSMMDHFIGRQYGTSTKYPVDASRVNCYGSLHAVQRLELMYKMKKHDGCVNTVNFNASGSRLVSGSDDLSVIIWDWALGEHVLEYRSGHNTNVFQAKFMPMCDDSNIVTCARDGQVRLGQLNPDGSCKGTRKLAQHKGSVHKLAIQTDSPNCILTCGEDTAVFSIDLREERPSKILSCKHGGKKVPLYSIFSNPLKSHEFVVAGRCQFVKIYDRRFLSESEAHIRQFCPEPLAKDNKYNVTCAVYNYNGEEVLASYNDEDIYLFSSKETSPSKYLHRYRGHRNSQTVKAVNYFGARSEYIVSGSDCGNIFFWDKESEHIVKYMYGDEGGAVNCLEPHPNVPILATSGLDDDIKIWVPSCEHPPDMSNLQKHIIQNMKCREEDSSEMPDAFVDQTIWFLMQHLSRARRRDEAGTSASDSSSTLSDDEYDVDISPSRCNQS</sequence>
<keyword evidence="1 3" id="KW-0853">WD repeat</keyword>
<accession>A0AAV6VXY6</accession>
<dbReference type="AlphaFoldDB" id="A0AAV6VXY6"/>
<feature type="compositionally biased region" description="Basic and acidic residues" evidence="4">
    <location>
        <begin position="117"/>
        <end position="129"/>
    </location>
</feature>
<dbReference type="SMART" id="SM00320">
    <property type="entry name" value="WD40"/>
    <property type="match status" value="7"/>
</dbReference>
<protein>
    <recommendedName>
        <fullName evidence="7">DDB1-and CUL4-associated factor 8</fullName>
    </recommendedName>
</protein>
<reference evidence="5 6" key="1">
    <citation type="journal article" date="2022" name="Nat. Ecol. Evol.">
        <title>A masculinizing supergene underlies an exaggerated male reproductive morph in a spider.</title>
        <authorList>
            <person name="Hendrickx F."/>
            <person name="De Corte Z."/>
            <person name="Sonet G."/>
            <person name="Van Belleghem S.M."/>
            <person name="Kostlbacher S."/>
            <person name="Vangestel C."/>
        </authorList>
    </citation>
    <scope>NUCLEOTIDE SEQUENCE [LARGE SCALE GENOMIC DNA]</scope>
    <source>
        <strain evidence="5">W744_W776</strain>
    </source>
</reference>
<feature type="region of interest" description="Disordered" evidence="4">
    <location>
        <begin position="1"/>
        <end position="138"/>
    </location>
</feature>
<dbReference type="GO" id="GO:0080008">
    <property type="term" value="C:Cul4-RING E3 ubiquitin ligase complex"/>
    <property type="evidence" value="ECO:0007669"/>
    <property type="project" value="TreeGrafter"/>
</dbReference>
<evidence type="ECO:0000313" key="6">
    <source>
        <dbReference type="Proteomes" id="UP000827092"/>
    </source>
</evidence>
<feature type="region of interest" description="Disordered" evidence="4">
    <location>
        <begin position="568"/>
        <end position="600"/>
    </location>
</feature>
<keyword evidence="6" id="KW-1185">Reference proteome</keyword>
<dbReference type="Pfam" id="PF00400">
    <property type="entry name" value="WD40"/>
    <property type="match status" value="3"/>
</dbReference>
<keyword evidence="2" id="KW-0677">Repeat</keyword>
<dbReference type="PROSITE" id="PS50082">
    <property type="entry name" value="WD_REPEATS_2"/>
    <property type="match status" value="1"/>
</dbReference>
<dbReference type="InterPro" id="IPR045151">
    <property type="entry name" value="DCAF8"/>
</dbReference>
<dbReference type="InterPro" id="IPR015943">
    <property type="entry name" value="WD40/YVTN_repeat-like_dom_sf"/>
</dbReference>
<dbReference type="InterPro" id="IPR001680">
    <property type="entry name" value="WD40_rpt"/>
</dbReference>
<feature type="repeat" description="WD" evidence="3">
    <location>
        <begin position="204"/>
        <end position="236"/>
    </location>
</feature>
<dbReference type="Proteomes" id="UP000827092">
    <property type="component" value="Unassembled WGS sequence"/>
</dbReference>
<evidence type="ECO:0000256" key="2">
    <source>
        <dbReference type="ARBA" id="ARBA00022737"/>
    </source>
</evidence>
<dbReference type="GO" id="GO:0005737">
    <property type="term" value="C:cytoplasm"/>
    <property type="evidence" value="ECO:0007669"/>
    <property type="project" value="TreeGrafter"/>
</dbReference>
<evidence type="ECO:0000256" key="1">
    <source>
        <dbReference type="ARBA" id="ARBA00022574"/>
    </source>
</evidence>
<dbReference type="InterPro" id="IPR036322">
    <property type="entry name" value="WD40_repeat_dom_sf"/>
</dbReference>
<name>A0AAV6VXY6_9ARAC</name>
<proteinExistence type="predicted"/>
<feature type="compositionally biased region" description="Polar residues" evidence="4">
    <location>
        <begin position="77"/>
        <end position="96"/>
    </location>
</feature>
<gene>
    <name evidence="5" type="ORF">JTE90_002718</name>
</gene>